<evidence type="ECO:0000313" key="2">
    <source>
        <dbReference type="Proteomes" id="UP001056120"/>
    </source>
</evidence>
<gene>
    <name evidence="1" type="ORF">L1987_49154</name>
</gene>
<dbReference type="Proteomes" id="UP001056120">
    <property type="component" value="Linkage Group LG16"/>
</dbReference>
<keyword evidence="2" id="KW-1185">Reference proteome</keyword>
<reference evidence="2" key="1">
    <citation type="journal article" date="2022" name="Mol. Ecol. Resour.">
        <title>The genomes of chicory, endive, great burdock and yacon provide insights into Asteraceae palaeo-polyploidization history and plant inulin production.</title>
        <authorList>
            <person name="Fan W."/>
            <person name="Wang S."/>
            <person name="Wang H."/>
            <person name="Wang A."/>
            <person name="Jiang F."/>
            <person name="Liu H."/>
            <person name="Zhao H."/>
            <person name="Xu D."/>
            <person name="Zhang Y."/>
        </authorList>
    </citation>
    <scope>NUCLEOTIDE SEQUENCE [LARGE SCALE GENOMIC DNA]</scope>
    <source>
        <strain evidence="2">cv. Yunnan</strain>
    </source>
</reference>
<protein>
    <submittedName>
        <fullName evidence="1">Uncharacterized protein</fullName>
    </submittedName>
</protein>
<sequence length="79" mass="8814">MSSLINEPHTTNIHDNPPIYYSHSDRPPLSQSLGCRSHLKTLDSHICLHRSQSAPQKLQVGVFGTLKKGFLCPSRVFST</sequence>
<name>A0ACB9FUT5_9ASTR</name>
<reference evidence="1 2" key="2">
    <citation type="journal article" date="2022" name="Mol. Ecol. Resour.">
        <title>The genomes of chicory, endive, great burdock and yacon provide insights into Asteraceae paleo-polyploidization history and plant inulin production.</title>
        <authorList>
            <person name="Fan W."/>
            <person name="Wang S."/>
            <person name="Wang H."/>
            <person name="Wang A."/>
            <person name="Jiang F."/>
            <person name="Liu H."/>
            <person name="Zhao H."/>
            <person name="Xu D."/>
            <person name="Zhang Y."/>
        </authorList>
    </citation>
    <scope>NUCLEOTIDE SEQUENCE [LARGE SCALE GENOMIC DNA]</scope>
    <source>
        <strain evidence="2">cv. Yunnan</strain>
        <tissue evidence="1">Leaves</tissue>
    </source>
</reference>
<proteinExistence type="predicted"/>
<accession>A0ACB9FUT5</accession>
<organism evidence="1 2">
    <name type="scientific">Smallanthus sonchifolius</name>
    <dbReference type="NCBI Taxonomy" id="185202"/>
    <lineage>
        <taxon>Eukaryota</taxon>
        <taxon>Viridiplantae</taxon>
        <taxon>Streptophyta</taxon>
        <taxon>Embryophyta</taxon>
        <taxon>Tracheophyta</taxon>
        <taxon>Spermatophyta</taxon>
        <taxon>Magnoliopsida</taxon>
        <taxon>eudicotyledons</taxon>
        <taxon>Gunneridae</taxon>
        <taxon>Pentapetalae</taxon>
        <taxon>asterids</taxon>
        <taxon>campanulids</taxon>
        <taxon>Asterales</taxon>
        <taxon>Asteraceae</taxon>
        <taxon>Asteroideae</taxon>
        <taxon>Heliantheae alliance</taxon>
        <taxon>Millerieae</taxon>
        <taxon>Smallanthus</taxon>
    </lineage>
</organism>
<dbReference type="EMBL" id="CM042033">
    <property type="protein sequence ID" value="KAI3774595.1"/>
    <property type="molecule type" value="Genomic_DNA"/>
</dbReference>
<evidence type="ECO:0000313" key="1">
    <source>
        <dbReference type="EMBL" id="KAI3774595.1"/>
    </source>
</evidence>
<comment type="caution">
    <text evidence="1">The sequence shown here is derived from an EMBL/GenBank/DDBJ whole genome shotgun (WGS) entry which is preliminary data.</text>
</comment>